<reference evidence="1" key="1">
    <citation type="journal article" date="2012" name="Science">
        <title>Fermentation, hydrogen, and sulfur metabolism in multiple uncultivated bacterial phyla.</title>
        <authorList>
            <person name="Wrighton K.C."/>
            <person name="Thomas B.C."/>
            <person name="Sharon I."/>
            <person name="Miller C.S."/>
            <person name="Castelle C.J."/>
            <person name="VerBerkmoes N.C."/>
            <person name="Wilkins M.J."/>
            <person name="Hettich R.L."/>
            <person name="Lipton M.S."/>
            <person name="Williams K.H."/>
            <person name="Long P.E."/>
            <person name="Banfield J.F."/>
        </authorList>
    </citation>
    <scope>NUCLEOTIDE SEQUENCE [LARGE SCALE GENOMIC DNA]</scope>
</reference>
<gene>
    <name evidence="1" type="ORF">ACD_2C00197G0003</name>
</gene>
<sequence length="49" mass="5951">MRKYAAYLHSIWFTQRNLSNIFKQPKTLKSFMRTSNPRIWGFSAWVIKT</sequence>
<protein>
    <submittedName>
        <fullName evidence="1">Uncharacterized protein</fullName>
    </submittedName>
</protein>
<comment type="caution">
    <text evidence="1">The sequence shown here is derived from an EMBL/GenBank/DDBJ whole genome shotgun (WGS) entry which is preliminary data.</text>
</comment>
<name>K2G4K5_9BACT</name>
<dbReference type="EMBL" id="AMFJ01000197">
    <property type="protein sequence ID" value="EKE29262.1"/>
    <property type="molecule type" value="Genomic_DNA"/>
</dbReference>
<accession>K2G4K5</accession>
<proteinExistence type="predicted"/>
<evidence type="ECO:0000313" key="1">
    <source>
        <dbReference type="EMBL" id="EKE29262.1"/>
    </source>
</evidence>
<dbReference type="AlphaFoldDB" id="K2G4K5"/>
<organism evidence="1">
    <name type="scientific">uncultured bacterium</name>
    <name type="common">gcode 4</name>
    <dbReference type="NCBI Taxonomy" id="1234023"/>
    <lineage>
        <taxon>Bacteria</taxon>
        <taxon>environmental samples</taxon>
    </lineage>
</organism>